<name>A0A3Q0JIQ7_DIACI</name>
<evidence type="ECO:0000259" key="3">
    <source>
        <dbReference type="PROSITE" id="PS50835"/>
    </source>
</evidence>
<dbReference type="RefSeq" id="XP_026688281.1">
    <property type="nucleotide sequence ID" value="XM_026832480.1"/>
</dbReference>
<accession>A0A3Q0JIQ7</accession>
<dbReference type="InterPro" id="IPR036179">
    <property type="entry name" value="Ig-like_dom_sf"/>
</dbReference>
<gene>
    <name evidence="5" type="primary">LOC103522177</name>
</gene>
<dbReference type="PROSITE" id="PS50835">
    <property type="entry name" value="IG_LIKE"/>
    <property type="match status" value="2"/>
</dbReference>
<dbReference type="InterPro" id="IPR013783">
    <property type="entry name" value="Ig-like_fold"/>
</dbReference>
<feature type="non-terminal residue" evidence="5">
    <location>
        <position position="1"/>
    </location>
</feature>
<dbReference type="GO" id="GO:0016020">
    <property type="term" value="C:membrane"/>
    <property type="evidence" value="ECO:0007669"/>
    <property type="project" value="UniProtKB-SubCell"/>
</dbReference>
<feature type="domain" description="Ig-like" evidence="3">
    <location>
        <begin position="166"/>
        <end position="236"/>
    </location>
</feature>
<feature type="non-terminal residue" evidence="5">
    <location>
        <position position="236"/>
    </location>
</feature>
<keyword evidence="1" id="KW-0677">Repeat</keyword>
<evidence type="ECO:0000313" key="5">
    <source>
        <dbReference type="RefSeq" id="XP_026688281.1"/>
    </source>
</evidence>
<dbReference type="STRING" id="121845.A0A3Q0JIQ7"/>
<reference evidence="5" key="1">
    <citation type="submission" date="2025-08" db="UniProtKB">
        <authorList>
            <consortium name="RefSeq"/>
        </authorList>
    </citation>
    <scope>IDENTIFICATION</scope>
</reference>
<proteinExistence type="predicted"/>
<feature type="domain" description="Ig-like" evidence="3">
    <location>
        <begin position="1"/>
        <end position="50"/>
    </location>
</feature>
<dbReference type="PaxDb" id="121845-A0A3Q0JIQ7"/>
<dbReference type="GO" id="GO:0098609">
    <property type="term" value="P:cell-cell adhesion"/>
    <property type="evidence" value="ECO:0007669"/>
    <property type="project" value="TreeGrafter"/>
</dbReference>
<dbReference type="SUPFAM" id="SSF48726">
    <property type="entry name" value="Immunoglobulin"/>
    <property type="match status" value="3"/>
</dbReference>
<dbReference type="GeneID" id="103522177"/>
<keyword evidence="2" id="KW-1015">Disulfide bond</keyword>
<dbReference type="AlphaFoldDB" id="A0A3Q0JIQ7"/>
<organism evidence="4 5">
    <name type="scientific">Diaphorina citri</name>
    <name type="common">Asian citrus psyllid</name>
    <dbReference type="NCBI Taxonomy" id="121845"/>
    <lineage>
        <taxon>Eukaryota</taxon>
        <taxon>Metazoa</taxon>
        <taxon>Ecdysozoa</taxon>
        <taxon>Arthropoda</taxon>
        <taxon>Hexapoda</taxon>
        <taxon>Insecta</taxon>
        <taxon>Pterygota</taxon>
        <taxon>Neoptera</taxon>
        <taxon>Paraneoptera</taxon>
        <taxon>Hemiptera</taxon>
        <taxon>Sternorrhyncha</taxon>
        <taxon>Psylloidea</taxon>
        <taxon>Psyllidae</taxon>
        <taxon>Diaphorininae</taxon>
        <taxon>Diaphorina</taxon>
    </lineage>
</organism>
<dbReference type="InterPro" id="IPR013098">
    <property type="entry name" value="Ig_I-set"/>
</dbReference>
<dbReference type="Gene3D" id="2.60.40.10">
    <property type="entry name" value="Immunoglobulins"/>
    <property type="match status" value="3"/>
</dbReference>
<evidence type="ECO:0000313" key="4">
    <source>
        <dbReference type="Proteomes" id="UP000079169"/>
    </source>
</evidence>
<dbReference type="PANTHER" id="PTHR44170">
    <property type="entry name" value="PROTEIN SIDEKICK"/>
    <property type="match status" value="1"/>
</dbReference>
<dbReference type="InterPro" id="IPR007110">
    <property type="entry name" value="Ig-like_dom"/>
</dbReference>
<protein>
    <submittedName>
        <fullName evidence="5">Protein sidekick-like</fullName>
    </submittedName>
</protein>
<sequence>YPVPMYRWLKNGIELTDFSSDYYYRIHTTKREDGGVYQCIAKNDVGAVLSQGIDVQVAYMGVFEDMTERTVTVDSGQAAILDLPHIDSFPSPLVNWQSDDGRFPYDRKYFTTLKHQLIILSASSSDQKAYRARATNTQIGKDECIANAREFIVVVNEIDPYGEIAPEFIVKPEDTHVKKGEQTSVLECIANDRPLHEVVTLWLKDGVPIENTAISYNLDDPWNRTLSLLSANLTHT</sequence>
<evidence type="ECO:0000256" key="2">
    <source>
        <dbReference type="ARBA" id="ARBA00023157"/>
    </source>
</evidence>
<evidence type="ECO:0000256" key="1">
    <source>
        <dbReference type="ARBA" id="ARBA00022737"/>
    </source>
</evidence>
<dbReference type="Pfam" id="PF07679">
    <property type="entry name" value="I-set"/>
    <property type="match status" value="1"/>
</dbReference>
<dbReference type="PANTHER" id="PTHR44170:SF6">
    <property type="entry name" value="CONTACTIN"/>
    <property type="match status" value="1"/>
</dbReference>
<keyword evidence="4" id="KW-1185">Reference proteome</keyword>
<dbReference type="KEGG" id="dci:103522177"/>
<dbReference type="Proteomes" id="UP000079169">
    <property type="component" value="Unplaced"/>
</dbReference>